<comment type="subcellular location">
    <subcellularLocation>
        <location evidence="1">Cell membrane</location>
        <topology evidence="1">Multi-pass membrane protein</topology>
    </subcellularLocation>
</comment>
<feature type="transmembrane region" description="Helical" evidence="6">
    <location>
        <begin position="94"/>
        <end position="115"/>
    </location>
</feature>
<reference evidence="7" key="1">
    <citation type="submission" date="2018-02" db="EMBL/GenBank/DDBJ databases">
        <authorList>
            <person name="Vasarhelyi B.M."/>
            <person name="Deshmukh S."/>
            <person name="Balint B."/>
            <person name="Kukolya J."/>
        </authorList>
    </citation>
    <scope>NUCLEOTIDE SEQUENCE</scope>
    <source>
        <strain evidence="7">KB22</strain>
    </source>
</reference>
<keyword evidence="3 6" id="KW-0812">Transmembrane</keyword>
<evidence type="ECO:0000256" key="6">
    <source>
        <dbReference type="SAM" id="Phobius"/>
    </source>
</evidence>
<evidence type="ECO:0008006" key="9">
    <source>
        <dbReference type="Google" id="ProtNLM"/>
    </source>
</evidence>
<dbReference type="AlphaFoldDB" id="A0A928YNS3"/>
<dbReference type="EMBL" id="PRDK01000001">
    <property type="protein sequence ID" value="MBE8712361.1"/>
    <property type="molecule type" value="Genomic_DNA"/>
</dbReference>
<evidence type="ECO:0000256" key="2">
    <source>
        <dbReference type="ARBA" id="ARBA00022475"/>
    </source>
</evidence>
<organism evidence="7 8">
    <name type="scientific">Sphingobacterium hungaricum</name>
    <dbReference type="NCBI Taxonomy" id="2082723"/>
    <lineage>
        <taxon>Bacteria</taxon>
        <taxon>Pseudomonadati</taxon>
        <taxon>Bacteroidota</taxon>
        <taxon>Sphingobacteriia</taxon>
        <taxon>Sphingobacteriales</taxon>
        <taxon>Sphingobacteriaceae</taxon>
        <taxon>Sphingobacterium</taxon>
    </lineage>
</organism>
<keyword evidence="2" id="KW-1003">Cell membrane</keyword>
<dbReference type="GO" id="GO:0005886">
    <property type="term" value="C:plasma membrane"/>
    <property type="evidence" value="ECO:0007669"/>
    <property type="project" value="UniProtKB-SubCell"/>
</dbReference>
<keyword evidence="4 6" id="KW-1133">Transmembrane helix</keyword>
<evidence type="ECO:0000313" key="7">
    <source>
        <dbReference type="EMBL" id="MBE8712361.1"/>
    </source>
</evidence>
<dbReference type="InterPro" id="IPR050833">
    <property type="entry name" value="Poly_Biosynth_Transport"/>
</dbReference>
<keyword evidence="5 6" id="KW-0472">Membrane</keyword>
<dbReference type="Proteomes" id="UP000616201">
    <property type="component" value="Unassembled WGS sequence"/>
</dbReference>
<protein>
    <recommendedName>
        <fullName evidence="9">Na+-driven multidrug efflux pump</fullName>
    </recommendedName>
</protein>
<feature type="transmembrane region" description="Helical" evidence="6">
    <location>
        <begin position="127"/>
        <end position="146"/>
    </location>
</feature>
<feature type="transmembrane region" description="Helical" evidence="6">
    <location>
        <begin position="372"/>
        <end position="393"/>
    </location>
</feature>
<evidence type="ECO:0000256" key="1">
    <source>
        <dbReference type="ARBA" id="ARBA00004651"/>
    </source>
</evidence>
<dbReference type="PANTHER" id="PTHR30250:SF26">
    <property type="entry name" value="PSMA PROTEIN"/>
    <property type="match status" value="1"/>
</dbReference>
<accession>A0A928YNS3</accession>
<evidence type="ECO:0000313" key="8">
    <source>
        <dbReference type="Proteomes" id="UP000616201"/>
    </source>
</evidence>
<comment type="caution">
    <text evidence="7">The sequence shown here is derived from an EMBL/GenBank/DDBJ whole genome shotgun (WGS) entry which is preliminary data.</text>
</comment>
<evidence type="ECO:0000256" key="5">
    <source>
        <dbReference type="ARBA" id="ARBA00023136"/>
    </source>
</evidence>
<feature type="transmembrane region" description="Helical" evidence="6">
    <location>
        <begin position="435"/>
        <end position="457"/>
    </location>
</feature>
<feature type="transmembrane region" description="Helical" evidence="6">
    <location>
        <begin position="348"/>
        <end position="366"/>
    </location>
</feature>
<dbReference type="PANTHER" id="PTHR30250">
    <property type="entry name" value="PST FAMILY PREDICTED COLANIC ACID TRANSPORTER"/>
    <property type="match status" value="1"/>
</dbReference>
<evidence type="ECO:0000256" key="4">
    <source>
        <dbReference type="ARBA" id="ARBA00022989"/>
    </source>
</evidence>
<proteinExistence type="predicted"/>
<feature type="transmembrane region" description="Helical" evidence="6">
    <location>
        <begin position="405"/>
        <end position="423"/>
    </location>
</feature>
<name>A0A928YNS3_9SPHI</name>
<evidence type="ECO:0000256" key="3">
    <source>
        <dbReference type="ARBA" id="ARBA00022692"/>
    </source>
</evidence>
<feature type="transmembrane region" description="Helical" evidence="6">
    <location>
        <begin position="63"/>
        <end position="82"/>
    </location>
</feature>
<sequence>MILQTLGIEDFGIYNLVGGLVASFSFVSNSIISANSRFLSFSIGLKNDIEVNKTFTQCLTSSLLIAIFVVLLCESVGLWWLINKLNVPEGKLDLSILVFHLSIVNLFFLLLFTPFHAIIIAYEKMKAYAVITIVGTLINFGAVLFLKFHNFPIENVLLYSYLLIIVNIILSLIFLIFVKRNFKHVDLKFKFDKGLKSLFSYSSWDLYGNLSVTARTSGIALVQNMFFGVGINAAIGIANQVQNIVNQFSSNILFASKPQVIKSFASGDESAMLTLINKTTKYSTLLLCIIIIPLLVEMDFILKFWLGVLPAHTSSFVSWFLLFVIAANVSQCILMGIHATGKIKKSSLINGTIYLLVIPITFYGFRNGYSPAFPYIVNVILVVLGGVFNAIYLKSEIAKFNISNFYLKSVIPVIVLSITNFWFLSSIKKYFTNQYVEFFSIAIISVVIMSLFAWYLIIEKNIKKVLIDKIQSLWRKS</sequence>
<feature type="transmembrane region" description="Helical" evidence="6">
    <location>
        <begin position="158"/>
        <end position="178"/>
    </location>
</feature>
<feature type="transmembrane region" description="Helical" evidence="6">
    <location>
        <begin position="12"/>
        <end position="32"/>
    </location>
</feature>
<gene>
    <name evidence="7" type="ORF">C4F49_01525</name>
</gene>
<feature type="transmembrane region" description="Helical" evidence="6">
    <location>
        <begin position="317"/>
        <end position="336"/>
    </location>
</feature>
<keyword evidence="8" id="KW-1185">Reference proteome</keyword>
<feature type="transmembrane region" description="Helical" evidence="6">
    <location>
        <begin position="282"/>
        <end position="305"/>
    </location>
</feature>